<gene>
    <name evidence="2" type="ORF">LEA_15966</name>
</gene>
<organism evidence="2">
    <name type="scientific">human gut metagenome</name>
    <dbReference type="NCBI Taxonomy" id="408170"/>
    <lineage>
        <taxon>unclassified sequences</taxon>
        <taxon>metagenomes</taxon>
        <taxon>organismal metagenomes</taxon>
    </lineage>
</organism>
<evidence type="ECO:0000256" key="1">
    <source>
        <dbReference type="SAM" id="Phobius"/>
    </source>
</evidence>
<evidence type="ECO:0000313" key="2">
    <source>
        <dbReference type="EMBL" id="EKC54215.1"/>
    </source>
</evidence>
<name>K1SK88_9ZZZZ</name>
<dbReference type="AlphaFoldDB" id="K1SK88"/>
<reference evidence="2" key="1">
    <citation type="journal article" date="2013" name="Environ. Microbiol.">
        <title>Microbiota from the distal guts of lean and obese adolescents exhibit partial functional redundancy besides clear differences in community structure.</title>
        <authorList>
            <person name="Ferrer M."/>
            <person name="Ruiz A."/>
            <person name="Lanza F."/>
            <person name="Haange S.B."/>
            <person name="Oberbach A."/>
            <person name="Till H."/>
            <person name="Bargiela R."/>
            <person name="Campoy C."/>
            <person name="Segura M.T."/>
            <person name="Richter M."/>
            <person name="von Bergen M."/>
            <person name="Seifert J."/>
            <person name="Suarez A."/>
        </authorList>
    </citation>
    <scope>NUCLEOTIDE SEQUENCE</scope>
</reference>
<proteinExistence type="predicted"/>
<keyword evidence="1" id="KW-1133">Transmembrane helix</keyword>
<keyword evidence="1" id="KW-0812">Transmembrane</keyword>
<protein>
    <submittedName>
        <fullName evidence="2">Uncharacterized protein family</fullName>
    </submittedName>
</protein>
<keyword evidence="1" id="KW-0472">Membrane</keyword>
<sequence>MESYYLYHCGLPLGPGVGLMTLQYVFHKTTVLLYATVMLLLQHRWLAANTSGVMHYLPAAYCVVALVIVTLVLLCVSPLVQRLARWAMGFLPKTEPWQTRREKWLEQLDTLATESRLLLADKGRCARILAVQSLCLFGRCGFGSGGGFFGHGCCLCGGVGLFLGLHRLSSRGLL</sequence>
<accession>K1SK88</accession>
<feature type="transmembrane region" description="Helical" evidence="1">
    <location>
        <begin position="53"/>
        <end position="80"/>
    </location>
</feature>
<comment type="caution">
    <text evidence="2">The sequence shown here is derived from an EMBL/GenBank/DDBJ whole genome shotgun (WGS) entry which is preliminary data.</text>
</comment>
<dbReference type="EMBL" id="AJWY01010908">
    <property type="protein sequence ID" value="EKC54215.1"/>
    <property type="molecule type" value="Genomic_DNA"/>
</dbReference>
<feature type="non-terminal residue" evidence="2">
    <location>
        <position position="174"/>
    </location>
</feature>
<feature type="transmembrane region" description="Helical" evidence="1">
    <location>
        <begin position="148"/>
        <end position="165"/>
    </location>
</feature>